<gene>
    <name evidence="4" type="ORF">OS493_033289</name>
</gene>
<dbReference type="PANTHER" id="PTHR46312">
    <property type="entry name" value="NACHT DOMAIN-CONTAINING PROTEIN"/>
    <property type="match status" value="1"/>
</dbReference>
<proteinExistence type="predicted"/>
<dbReference type="EMBL" id="MU825916">
    <property type="protein sequence ID" value="KAJ7382724.1"/>
    <property type="molecule type" value="Genomic_DNA"/>
</dbReference>
<evidence type="ECO:0000259" key="3">
    <source>
        <dbReference type="PROSITE" id="PS50837"/>
    </source>
</evidence>
<dbReference type="SUPFAM" id="SSF52540">
    <property type="entry name" value="P-loop containing nucleoside triphosphate hydrolases"/>
    <property type="match status" value="1"/>
</dbReference>
<dbReference type="Gene3D" id="3.40.50.300">
    <property type="entry name" value="P-loop containing nucleotide triphosphate hydrolases"/>
    <property type="match status" value="1"/>
</dbReference>
<keyword evidence="5" id="KW-1185">Reference proteome</keyword>
<dbReference type="AlphaFoldDB" id="A0A9X0D2S3"/>
<dbReference type="PROSITE" id="PS50837">
    <property type="entry name" value="NACHT"/>
    <property type="match status" value="1"/>
</dbReference>
<comment type="caution">
    <text evidence="4">The sequence shown here is derived from an EMBL/GenBank/DDBJ whole genome shotgun (WGS) entry which is preliminary data.</text>
</comment>
<keyword evidence="2" id="KW-0067">ATP-binding</keyword>
<evidence type="ECO:0000256" key="2">
    <source>
        <dbReference type="ARBA" id="ARBA00022840"/>
    </source>
</evidence>
<protein>
    <recommendedName>
        <fullName evidence="3">NACHT domain-containing protein</fullName>
    </recommendedName>
</protein>
<dbReference type="GO" id="GO:0005524">
    <property type="term" value="F:ATP binding"/>
    <property type="evidence" value="ECO:0007669"/>
    <property type="project" value="UniProtKB-KW"/>
</dbReference>
<dbReference type="SUPFAM" id="SSF52047">
    <property type="entry name" value="RNI-like"/>
    <property type="match status" value="1"/>
</dbReference>
<accession>A0A9X0D2S3</accession>
<feature type="domain" description="NACHT" evidence="3">
    <location>
        <begin position="13"/>
        <end position="113"/>
    </location>
</feature>
<reference evidence="4" key="1">
    <citation type="submission" date="2023-01" db="EMBL/GenBank/DDBJ databases">
        <title>Genome assembly of the deep-sea coral Lophelia pertusa.</title>
        <authorList>
            <person name="Herrera S."/>
            <person name="Cordes E."/>
        </authorList>
    </citation>
    <scope>NUCLEOTIDE SEQUENCE</scope>
    <source>
        <strain evidence="4">USNM1676648</strain>
        <tissue evidence="4">Polyp</tissue>
    </source>
</reference>
<name>A0A9X0D2S3_9CNID</name>
<dbReference type="InterPro" id="IPR007111">
    <property type="entry name" value="NACHT_NTPase"/>
</dbReference>
<keyword evidence="1" id="KW-0547">Nucleotide-binding</keyword>
<dbReference type="Proteomes" id="UP001163046">
    <property type="component" value="Unassembled WGS sequence"/>
</dbReference>
<sequence>MFTEKTEHGFVPKRILVRGQTGIGKTTFVKKLLVDWSNLDDAKMEEQQKDALRKFELVVAVTLKEVSKCQTLKEVITCSRLFSKDEESLTDDLLCYICKNQEKVLFVFDGYDEYRTGSDAEIQYGSKSNSPIYEIFHGDNLRDCTVLVTTGSSRADEVRGSADMQAEITGFDVSDRKAFMRKMLDDETEVDDLFQFLSTNKMQDLARVPLLTLFFCLLWRKEKEKLIEIVKSKTKLYRAIVRHILQYSHRKHSSTQVCKVKEENYEEILTEIGKVALTGLLKGDLVFEYGQLPEKVREERSLIVGLFQLSEYGPSLEPMEMVSFIHKSIQEFLAAWYITYRCVPEGNLGGIEEHARTVEDCQAWENVFQFICGLSDNGAVKVFEHLTSVRISDPTLDLSKTIPDLENETDVPLCDVTGTHVMFSELVYNSFQEVHSKAELLSPCFNCTGGFVLVTDQLTELLQQAKLCLKFLTSLYCHDLRDQAGKVLGGVIRNCKHLKNIEVAKCDDSICDLLEQVVNLSECSLVIGFVDDSFCHLTSAGAVKLARLLARFNNIINLCLDLSDCCASAVDTLVPSITRKTLKKLVLSRISLTPAAAAALGRSLPEMSLLQTLKLIGADESIFQGEEMEALFGGFNKTLPLWQLTFSGFSVRGFLAPLTKSLRFFPHLSSLSLDKLNMDEHDFRGLLESFQFIPNLWGLNLSGNPLGHAVTSIVPHVINLPELNLLYIKQTGSEEDLNHVRETIKQAKPHIQLILA</sequence>
<evidence type="ECO:0000313" key="4">
    <source>
        <dbReference type="EMBL" id="KAJ7382724.1"/>
    </source>
</evidence>
<dbReference type="OrthoDB" id="5984292at2759"/>
<organism evidence="4 5">
    <name type="scientific">Desmophyllum pertusum</name>
    <dbReference type="NCBI Taxonomy" id="174260"/>
    <lineage>
        <taxon>Eukaryota</taxon>
        <taxon>Metazoa</taxon>
        <taxon>Cnidaria</taxon>
        <taxon>Anthozoa</taxon>
        <taxon>Hexacorallia</taxon>
        <taxon>Scleractinia</taxon>
        <taxon>Caryophylliina</taxon>
        <taxon>Caryophylliidae</taxon>
        <taxon>Desmophyllum</taxon>
    </lineage>
</organism>
<dbReference type="Pfam" id="PF05729">
    <property type="entry name" value="NACHT"/>
    <property type="match status" value="1"/>
</dbReference>
<evidence type="ECO:0000313" key="5">
    <source>
        <dbReference type="Proteomes" id="UP001163046"/>
    </source>
</evidence>
<dbReference type="InterPro" id="IPR032675">
    <property type="entry name" value="LRR_dom_sf"/>
</dbReference>
<dbReference type="PANTHER" id="PTHR46312:SF2">
    <property type="entry name" value="NUCLEOTIDE-BINDING OLIGOMERIZATION DOMAIN-CONTAINING PROTEIN 2-LIKE"/>
    <property type="match status" value="1"/>
</dbReference>
<dbReference type="Gene3D" id="3.80.10.10">
    <property type="entry name" value="Ribonuclease Inhibitor"/>
    <property type="match status" value="1"/>
</dbReference>
<dbReference type="InterPro" id="IPR027417">
    <property type="entry name" value="P-loop_NTPase"/>
</dbReference>
<evidence type="ECO:0000256" key="1">
    <source>
        <dbReference type="ARBA" id="ARBA00022741"/>
    </source>
</evidence>